<dbReference type="NCBIfam" id="NF004625">
    <property type="entry name" value="PRK05965.1"/>
    <property type="match status" value="1"/>
</dbReference>
<proteinExistence type="inferred from homology"/>
<organism evidence="8 9">
    <name type="scientific">Sinorhizobium fredii (strain USDA 257)</name>
    <dbReference type="NCBI Taxonomy" id="1185652"/>
    <lineage>
        <taxon>Bacteria</taxon>
        <taxon>Pseudomonadati</taxon>
        <taxon>Pseudomonadota</taxon>
        <taxon>Alphaproteobacteria</taxon>
        <taxon>Hyphomicrobiales</taxon>
        <taxon>Rhizobiaceae</taxon>
        <taxon>Sinorhizobium/Ensifer group</taxon>
        <taxon>Sinorhizobium</taxon>
    </lineage>
</organism>
<dbReference type="PANTHER" id="PTHR43094">
    <property type="entry name" value="AMINOTRANSFERASE"/>
    <property type="match status" value="1"/>
</dbReference>
<dbReference type="EMBL" id="CP003563">
    <property type="protein sequence ID" value="AFL51560.1"/>
    <property type="molecule type" value="Genomic_DNA"/>
</dbReference>
<keyword evidence="4 8" id="KW-0808">Transferase</keyword>
<dbReference type="PROSITE" id="PS00600">
    <property type="entry name" value="AA_TRANSFER_CLASS_3"/>
    <property type="match status" value="1"/>
</dbReference>
<evidence type="ECO:0000256" key="4">
    <source>
        <dbReference type="ARBA" id="ARBA00022679"/>
    </source>
</evidence>
<dbReference type="GO" id="GO:0008483">
    <property type="term" value="F:transaminase activity"/>
    <property type="evidence" value="ECO:0007669"/>
    <property type="project" value="UniProtKB-KW"/>
</dbReference>
<dbReference type="eggNOG" id="COG0161">
    <property type="taxonomic scope" value="Bacteria"/>
</dbReference>
<evidence type="ECO:0000313" key="8">
    <source>
        <dbReference type="EMBL" id="AFL51560.1"/>
    </source>
</evidence>
<dbReference type="InterPro" id="IPR015422">
    <property type="entry name" value="PyrdxlP-dep_Trfase_small"/>
</dbReference>
<dbReference type="Proteomes" id="UP000006180">
    <property type="component" value="Chromosome"/>
</dbReference>
<evidence type="ECO:0000256" key="1">
    <source>
        <dbReference type="ARBA" id="ARBA00001933"/>
    </source>
</evidence>
<evidence type="ECO:0000256" key="3">
    <source>
        <dbReference type="ARBA" id="ARBA00022576"/>
    </source>
</evidence>
<dbReference type="InterPro" id="IPR005814">
    <property type="entry name" value="Aminotrans_3"/>
</dbReference>
<dbReference type="Pfam" id="PF00202">
    <property type="entry name" value="Aminotran_3"/>
    <property type="match status" value="1"/>
</dbReference>
<dbReference type="PANTHER" id="PTHR43094:SF1">
    <property type="entry name" value="AMINOTRANSFERASE CLASS-III"/>
    <property type="match status" value="1"/>
</dbReference>
<gene>
    <name evidence="8" type="ORF">USDA257_c29900</name>
</gene>
<dbReference type="PATRIC" id="fig|1185652.3.peg.3104"/>
<evidence type="ECO:0000313" key="9">
    <source>
        <dbReference type="Proteomes" id="UP000006180"/>
    </source>
</evidence>
<dbReference type="AlphaFoldDB" id="I3X6Q4"/>
<dbReference type="EC" id="2.6.1.-" evidence="8"/>
<accession>I3X6Q4</accession>
<dbReference type="GO" id="GO:0030170">
    <property type="term" value="F:pyridoxal phosphate binding"/>
    <property type="evidence" value="ECO:0007669"/>
    <property type="project" value="InterPro"/>
</dbReference>
<evidence type="ECO:0000256" key="7">
    <source>
        <dbReference type="SAM" id="MobiDB-lite"/>
    </source>
</evidence>
<dbReference type="PIRSF" id="PIRSF000521">
    <property type="entry name" value="Transaminase_4ab_Lys_Orn"/>
    <property type="match status" value="1"/>
</dbReference>
<dbReference type="Gene3D" id="3.90.1150.10">
    <property type="entry name" value="Aspartate Aminotransferase, domain 1"/>
    <property type="match status" value="1"/>
</dbReference>
<keyword evidence="3 8" id="KW-0032">Aminotransferase</keyword>
<sequence>MSAAGSPWKGRSFPAPPIAPPLPLPSPIRRSADLEISMYSNSLIELDRAHLVHPVASYRSHERTGVRVLSSARGATVTDASGHTMIDGFAGLWCVNAGYGHDSIVEAAARQMRELPYATGYFGLGSEPAIRLAAELAERAPGDLNHVYFTLGGSDAIDSTIRFIRYYYHAQGRPQKNQFISVEQGYHGSSTVGAGLTALPAFHAGFGVPLDWQHKIPSHYAYRNPAGSEPAAIIAASVAALRAKVEELGADRLAAFYVEPIQGSGGVLVPPPGWMKAMRDLCRELDVLFVADEVITGFGRTGPLFACTEEDIVPDLMTTAKGLTSGYVPMGAVFLSDRVYDTIADGAGASAVGHGYTYSAHPVSAAVGLEVLRLYENGLLENGRTAGERLMAGLRGLGDHPLVGDVRGRGMLAAIELVVDKERKTPLPAAADPARRIFDRAWDNGLIIRAFGNGVLGYAPPLCCTDEEIDAIVERTRTTLDETLEDPDVRAALA</sequence>
<protein>
    <submittedName>
        <fullName evidence="8">Putative aminotransferase y4uB</fullName>
        <ecNumber evidence="8">2.6.1.-</ecNumber>
    </submittedName>
</protein>
<keyword evidence="5 6" id="KW-0663">Pyridoxal phosphate</keyword>
<evidence type="ECO:0000256" key="5">
    <source>
        <dbReference type="ARBA" id="ARBA00022898"/>
    </source>
</evidence>
<dbReference type="InterPro" id="IPR015421">
    <property type="entry name" value="PyrdxlP-dep_Trfase_major"/>
</dbReference>
<dbReference type="SUPFAM" id="SSF53383">
    <property type="entry name" value="PLP-dependent transferases"/>
    <property type="match status" value="1"/>
</dbReference>
<comment type="similarity">
    <text evidence="2 6">Belongs to the class-III pyridoxal-phosphate-dependent aminotransferase family.</text>
</comment>
<reference evidence="8 9" key="1">
    <citation type="journal article" date="2012" name="J. Bacteriol.">
        <title>Complete genome sequence of the broad-host-range strain Sinorhizobium fredii USDA257.</title>
        <authorList>
            <person name="Schuldes J."/>
            <person name="Rodriguez Orbegoso M."/>
            <person name="Schmeisser C."/>
            <person name="Krishnan H.B."/>
            <person name="Daniel R."/>
            <person name="Streit W.R."/>
        </authorList>
    </citation>
    <scope>NUCLEOTIDE SEQUENCE [LARGE SCALE GENOMIC DNA]</scope>
    <source>
        <strain evidence="8 9">USDA 257</strain>
    </source>
</reference>
<dbReference type="FunFam" id="3.40.640.10:FF:000014">
    <property type="entry name" value="Adenosylmethionine-8-amino-7-oxononanoate aminotransferase, probable"/>
    <property type="match status" value="1"/>
</dbReference>
<feature type="region of interest" description="Disordered" evidence="7">
    <location>
        <begin position="1"/>
        <end position="24"/>
    </location>
</feature>
<dbReference type="KEGG" id="sfd:USDA257_c29900"/>
<dbReference type="STRING" id="1185652.USDA257_c29900"/>
<dbReference type="InterPro" id="IPR049704">
    <property type="entry name" value="Aminotrans_3_PPA_site"/>
</dbReference>
<dbReference type="CDD" id="cd00610">
    <property type="entry name" value="OAT_like"/>
    <property type="match status" value="1"/>
</dbReference>
<dbReference type="InterPro" id="IPR015424">
    <property type="entry name" value="PyrdxlP-dep_Trfase"/>
</dbReference>
<evidence type="ECO:0000256" key="6">
    <source>
        <dbReference type="RuleBase" id="RU003560"/>
    </source>
</evidence>
<feature type="compositionally biased region" description="Pro residues" evidence="7">
    <location>
        <begin position="14"/>
        <end position="24"/>
    </location>
</feature>
<evidence type="ECO:0000256" key="2">
    <source>
        <dbReference type="ARBA" id="ARBA00008954"/>
    </source>
</evidence>
<dbReference type="Gene3D" id="3.40.640.10">
    <property type="entry name" value="Type I PLP-dependent aspartate aminotransferase-like (Major domain)"/>
    <property type="match status" value="1"/>
</dbReference>
<dbReference type="HOGENOM" id="CLU_016922_4_1_5"/>
<name>I3X6Q4_SINF2</name>
<comment type="cofactor">
    <cofactor evidence="1">
        <name>pyridoxal 5'-phosphate</name>
        <dbReference type="ChEBI" id="CHEBI:597326"/>
    </cofactor>
</comment>